<dbReference type="SUPFAM" id="SSF53474">
    <property type="entry name" value="alpha/beta-Hydrolases"/>
    <property type="match status" value="1"/>
</dbReference>
<reference evidence="3" key="1">
    <citation type="journal article" date="2014" name="Front. Microbiol.">
        <title>High frequency of phylogenetically diverse reductive dehalogenase-homologous genes in deep subseafloor sedimentary metagenomes.</title>
        <authorList>
            <person name="Kawai M."/>
            <person name="Futagami T."/>
            <person name="Toyoda A."/>
            <person name="Takaki Y."/>
            <person name="Nishi S."/>
            <person name="Hori S."/>
            <person name="Arai W."/>
            <person name="Tsubouchi T."/>
            <person name="Morono Y."/>
            <person name="Uchiyama I."/>
            <person name="Ito T."/>
            <person name="Fujiyama A."/>
            <person name="Inagaki F."/>
            <person name="Takami H."/>
        </authorList>
    </citation>
    <scope>NUCLEOTIDE SEQUENCE</scope>
    <source>
        <strain evidence="3">Expedition CK06-06</strain>
    </source>
</reference>
<comment type="caution">
    <text evidence="3">The sequence shown here is derived from an EMBL/GenBank/DDBJ whole genome shotgun (WGS) entry which is preliminary data.</text>
</comment>
<evidence type="ECO:0000259" key="2">
    <source>
        <dbReference type="Pfam" id="PF00326"/>
    </source>
</evidence>
<dbReference type="Pfam" id="PF00326">
    <property type="entry name" value="Peptidase_S9"/>
    <property type="match status" value="1"/>
</dbReference>
<evidence type="ECO:0000313" key="3">
    <source>
        <dbReference type="EMBL" id="GAG38073.1"/>
    </source>
</evidence>
<gene>
    <name evidence="3" type="ORF">S01H1_71010</name>
</gene>
<dbReference type="GO" id="GO:0004252">
    <property type="term" value="F:serine-type endopeptidase activity"/>
    <property type="evidence" value="ECO:0007669"/>
    <property type="project" value="TreeGrafter"/>
</dbReference>
<feature type="non-terminal residue" evidence="3">
    <location>
        <position position="244"/>
    </location>
</feature>
<accession>X0XN58</accession>
<proteinExistence type="predicted"/>
<dbReference type="AlphaFoldDB" id="X0XN58"/>
<evidence type="ECO:0000256" key="1">
    <source>
        <dbReference type="ARBA" id="ARBA00022801"/>
    </source>
</evidence>
<dbReference type="PANTHER" id="PTHR42776:SF27">
    <property type="entry name" value="DIPEPTIDYL PEPTIDASE FAMILY MEMBER 6"/>
    <property type="match status" value="1"/>
</dbReference>
<feature type="non-terminal residue" evidence="3">
    <location>
        <position position="1"/>
    </location>
</feature>
<dbReference type="InterPro" id="IPR001375">
    <property type="entry name" value="Peptidase_S9_cat"/>
</dbReference>
<dbReference type="Gene3D" id="3.40.50.1820">
    <property type="entry name" value="alpha/beta hydrolase"/>
    <property type="match status" value="1"/>
</dbReference>
<organism evidence="3">
    <name type="scientific">marine sediment metagenome</name>
    <dbReference type="NCBI Taxonomy" id="412755"/>
    <lineage>
        <taxon>unclassified sequences</taxon>
        <taxon>metagenomes</taxon>
        <taxon>ecological metagenomes</taxon>
    </lineage>
</organism>
<dbReference type="EMBL" id="BARS01047257">
    <property type="protein sequence ID" value="GAG38073.1"/>
    <property type="molecule type" value="Genomic_DNA"/>
</dbReference>
<dbReference type="SUPFAM" id="SSF82171">
    <property type="entry name" value="DPP6 N-terminal domain-like"/>
    <property type="match status" value="1"/>
</dbReference>
<feature type="domain" description="Peptidase S9 prolyl oligopeptidase catalytic" evidence="2">
    <location>
        <begin position="138"/>
        <end position="243"/>
    </location>
</feature>
<dbReference type="InterPro" id="IPR029058">
    <property type="entry name" value="AB_hydrolase_fold"/>
</dbReference>
<protein>
    <recommendedName>
        <fullName evidence="2">Peptidase S9 prolyl oligopeptidase catalytic domain-containing protein</fullName>
    </recommendedName>
</protein>
<keyword evidence="1" id="KW-0378">Hydrolase</keyword>
<name>X0XN58_9ZZZZ</name>
<sequence length="244" mass="26826">AWQGTERRIFRVDPNSGDFNEFAAVPERIWGLDFSADGRTMAFDASTGSTLPELYLAEVSHYDPVRITHFSDQIATWEVGTSEVIRWESADGAQIEGVLHKPADFDASKQYPLLVVIHGGPTGIDTPTPVLGYVYPVTQWLAKGALVLRPNYRGSAGYGEAFRSLNVRNLGVGDAWDVMSGVDYLVQQGIVDEDRMGAMGWSQGGYISAFLTTTTDRFAAISVGAGISNWMTYYVNTDIHPFTR</sequence>
<dbReference type="PANTHER" id="PTHR42776">
    <property type="entry name" value="SERINE PEPTIDASE S9 FAMILY MEMBER"/>
    <property type="match status" value="1"/>
</dbReference>
<dbReference type="GO" id="GO:0006508">
    <property type="term" value="P:proteolysis"/>
    <property type="evidence" value="ECO:0007669"/>
    <property type="project" value="InterPro"/>
</dbReference>